<dbReference type="RefSeq" id="XP_025357022.1">
    <property type="nucleotide sequence ID" value="XM_025498062.1"/>
</dbReference>
<feature type="region of interest" description="Disordered" evidence="6">
    <location>
        <begin position="327"/>
        <end position="348"/>
    </location>
</feature>
<dbReference type="PANTHER" id="PTHR10328">
    <property type="entry name" value="PROTEIN MAX MYC-ASSOCIATED FACTOR X"/>
    <property type="match status" value="1"/>
</dbReference>
<organism evidence="8 9">
    <name type="scientific">Meira miltonrushii</name>
    <dbReference type="NCBI Taxonomy" id="1280837"/>
    <lineage>
        <taxon>Eukaryota</taxon>
        <taxon>Fungi</taxon>
        <taxon>Dikarya</taxon>
        <taxon>Basidiomycota</taxon>
        <taxon>Ustilaginomycotina</taxon>
        <taxon>Exobasidiomycetes</taxon>
        <taxon>Exobasidiales</taxon>
        <taxon>Brachybasidiaceae</taxon>
        <taxon>Meira</taxon>
    </lineage>
</organism>
<dbReference type="InParanoid" id="A0A316VGS9"/>
<evidence type="ECO:0000313" key="8">
    <source>
        <dbReference type="EMBL" id="PWN36720.1"/>
    </source>
</evidence>
<feature type="compositionally biased region" description="Polar residues" evidence="6">
    <location>
        <begin position="276"/>
        <end position="285"/>
    </location>
</feature>
<evidence type="ECO:0000256" key="2">
    <source>
        <dbReference type="ARBA" id="ARBA00023125"/>
    </source>
</evidence>
<dbReference type="PROSITE" id="PS50888">
    <property type="entry name" value="BHLH"/>
    <property type="match status" value="1"/>
</dbReference>
<dbReference type="GO" id="GO:0003700">
    <property type="term" value="F:DNA-binding transcription factor activity"/>
    <property type="evidence" value="ECO:0007669"/>
    <property type="project" value="TreeGrafter"/>
</dbReference>
<name>A0A316VGS9_9BASI</name>
<evidence type="ECO:0000313" key="9">
    <source>
        <dbReference type="Proteomes" id="UP000245771"/>
    </source>
</evidence>
<dbReference type="GO" id="GO:0090575">
    <property type="term" value="C:RNA polymerase II transcription regulator complex"/>
    <property type="evidence" value="ECO:0007669"/>
    <property type="project" value="TreeGrafter"/>
</dbReference>
<dbReference type="STRING" id="1280837.A0A316VGS9"/>
<dbReference type="SMART" id="SM00353">
    <property type="entry name" value="HLH"/>
    <property type="match status" value="1"/>
</dbReference>
<evidence type="ECO:0000259" key="7">
    <source>
        <dbReference type="PROSITE" id="PS50888"/>
    </source>
</evidence>
<dbReference type="GO" id="GO:0003677">
    <property type="term" value="F:DNA binding"/>
    <property type="evidence" value="ECO:0007669"/>
    <property type="project" value="UniProtKB-KW"/>
</dbReference>
<gene>
    <name evidence="8" type="ORF">FA14DRAFT_159120</name>
</gene>
<feature type="compositionally biased region" description="Polar residues" evidence="6">
    <location>
        <begin position="335"/>
        <end position="348"/>
    </location>
</feature>
<dbReference type="GO" id="GO:0045944">
    <property type="term" value="P:positive regulation of transcription by RNA polymerase II"/>
    <property type="evidence" value="ECO:0007669"/>
    <property type="project" value="TreeGrafter"/>
</dbReference>
<feature type="domain" description="BHLH" evidence="7">
    <location>
        <begin position="45"/>
        <end position="97"/>
    </location>
</feature>
<keyword evidence="3" id="KW-0010">Activator</keyword>
<dbReference type="PANTHER" id="PTHR10328:SF3">
    <property type="entry name" value="PROTEIN MAX"/>
    <property type="match status" value="1"/>
</dbReference>
<proteinExistence type="predicted"/>
<feature type="region of interest" description="Disordered" evidence="6">
    <location>
        <begin position="1"/>
        <end position="53"/>
    </location>
</feature>
<evidence type="ECO:0000256" key="6">
    <source>
        <dbReference type="SAM" id="MobiDB-lite"/>
    </source>
</evidence>
<dbReference type="InterPro" id="IPR011598">
    <property type="entry name" value="bHLH_dom"/>
</dbReference>
<dbReference type="Gene3D" id="4.10.280.10">
    <property type="entry name" value="Helix-loop-helix DNA-binding domain"/>
    <property type="match status" value="1"/>
</dbReference>
<feature type="region of interest" description="Disordered" evidence="6">
    <location>
        <begin position="259"/>
        <end position="285"/>
    </location>
</feature>
<keyword evidence="9" id="KW-1185">Reference proteome</keyword>
<accession>A0A316VGS9</accession>
<evidence type="ECO:0000256" key="5">
    <source>
        <dbReference type="ARBA" id="ARBA00023242"/>
    </source>
</evidence>
<keyword evidence="2" id="KW-0238">DNA-binding</keyword>
<dbReference type="Proteomes" id="UP000245771">
    <property type="component" value="Unassembled WGS sequence"/>
</dbReference>
<dbReference type="EMBL" id="KZ819602">
    <property type="protein sequence ID" value="PWN36720.1"/>
    <property type="molecule type" value="Genomic_DNA"/>
</dbReference>
<dbReference type="InterPro" id="IPR036638">
    <property type="entry name" value="HLH_DNA-bd_sf"/>
</dbReference>
<dbReference type="GO" id="GO:0046983">
    <property type="term" value="F:protein dimerization activity"/>
    <property type="evidence" value="ECO:0007669"/>
    <property type="project" value="InterPro"/>
</dbReference>
<dbReference type="AlphaFoldDB" id="A0A316VGS9"/>
<keyword evidence="4" id="KW-0804">Transcription</keyword>
<evidence type="ECO:0000256" key="4">
    <source>
        <dbReference type="ARBA" id="ARBA00023163"/>
    </source>
</evidence>
<dbReference type="GeneID" id="37019843"/>
<feature type="compositionally biased region" description="Polar residues" evidence="6">
    <location>
        <begin position="1"/>
        <end position="31"/>
    </location>
</feature>
<protein>
    <recommendedName>
        <fullName evidence="7">BHLH domain-containing protein</fullName>
    </recommendedName>
</protein>
<dbReference type="SUPFAM" id="SSF47459">
    <property type="entry name" value="HLH, helix-loop-helix DNA-binding domain"/>
    <property type="match status" value="1"/>
</dbReference>
<keyword evidence="1" id="KW-0805">Transcription regulation</keyword>
<sequence>MSLPQTATSTVNYSSIPQGNKTASSKPSITRKTSGGGNKKGTSAERRATHNAVERARRESLNVRFLELAANLPTTCTVRRPSKNLIVNKSLEFVRNALHNDAVLRLKLEESLRQNQSMLQELNQMRAERGLSPRDSQTTSIDANQQAGFSIDALTTAFGMPNMPQPLASVEFTKQVTEQGIQFDANNAQWFGGDGDEDFVSNTASGDGFSAAASDHSSPSLVGEDANAAAVAAAAAAAAAFPSNPMFANFNDIMAASQSSPYSSLQPAPHRRPDTSDSLDSNGMSNTYAQYAVGSGAATTTTSNYPPMEFMPPINPSTAAAFTNLMNNFNNQNNGPHTPQSTQYSTYASPMSNGSMNANGTGSSHSYSHHNNNSYFAMTA</sequence>
<evidence type="ECO:0000256" key="3">
    <source>
        <dbReference type="ARBA" id="ARBA00023159"/>
    </source>
</evidence>
<evidence type="ECO:0000256" key="1">
    <source>
        <dbReference type="ARBA" id="ARBA00023015"/>
    </source>
</evidence>
<dbReference type="OrthoDB" id="8964853at2759"/>
<feature type="compositionally biased region" description="Basic and acidic residues" evidence="6">
    <location>
        <begin position="42"/>
        <end position="53"/>
    </location>
</feature>
<dbReference type="Pfam" id="PF00010">
    <property type="entry name" value="HLH"/>
    <property type="match status" value="1"/>
</dbReference>
<reference evidence="8 9" key="1">
    <citation type="journal article" date="2018" name="Mol. Biol. Evol.">
        <title>Broad Genomic Sampling Reveals a Smut Pathogenic Ancestry of the Fungal Clade Ustilaginomycotina.</title>
        <authorList>
            <person name="Kijpornyongpan T."/>
            <person name="Mondo S.J."/>
            <person name="Barry K."/>
            <person name="Sandor L."/>
            <person name="Lee J."/>
            <person name="Lipzen A."/>
            <person name="Pangilinan J."/>
            <person name="LaButti K."/>
            <person name="Hainaut M."/>
            <person name="Henrissat B."/>
            <person name="Grigoriev I.V."/>
            <person name="Spatafora J.W."/>
            <person name="Aime M.C."/>
        </authorList>
    </citation>
    <scope>NUCLEOTIDE SEQUENCE [LARGE SCALE GENOMIC DNA]</scope>
    <source>
        <strain evidence="8 9">MCA 3882</strain>
    </source>
</reference>
<keyword evidence="5" id="KW-0539">Nucleus</keyword>